<dbReference type="GeneID" id="97180081"/>
<evidence type="ECO:0000313" key="2">
    <source>
        <dbReference type="Proteomes" id="UP000251241"/>
    </source>
</evidence>
<dbReference type="InterPro" id="IPR016024">
    <property type="entry name" value="ARM-type_fold"/>
</dbReference>
<evidence type="ECO:0008006" key="3">
    <source>
        <dbReference type="Google" id="ProtNLM"/>
    </source>
</evidence>
<proteinExistence type="predicted"/>
<dbReference type="EMBL" id="UAUU01000011">
    <property type="protein sequence ID" value="SPZ94376.1"/>
    <property type="molecule type" value="Genomic_DNA"/>
</dbReference>
<reference evidence="1 2" key="1">
    <citation type="submission" date="2018-06" db="EMBL/GenBank/DDBJ databases">
        <authorList>
            <consortium name="Pathogen Informatics"/>
            <person name="Doyle S."/>
        </authorList>
    </citation>
    <scope>NUCLEOTIDE SEQUENCE [LARGE SCALE GENOMIC DNA]</scope>
    <source>
        <strain evidence="1 2">NCTC11343</strain>
    </source>
</reference>
<dbReference type="RefSeq" id="WP_112376238.1">
    <property type="nucleotide sequence ID" value="NZ_CP069793.1"/>
</dbReference>
<accession>A0A2X2JQP7</accession>
<dbReference type="AlphaFoldDB" id="A0A2X2JQP7"/>
<name>A0A2X2JQP7_SPHMU</name>
<organism evidence="1 2">
    <name type="scientific">Sphingobacterium multivorum</name>
    <dbReference type="NCBI Taxonomy" id="28454"/>
    <lineage>
        <taxon>Bacteria</taxon>
        <taxon>Pseudomonadati</taxon>
        <taxon>Bacteroidota</taxon>
        <taxon>Sphingobacteriia</taxon>
        <taxon>Sphingobacteriales</taxon>
        <taxon>Sphingobacteriaceae</taxon>
        <taxon>Sphingobacterium</taxon>
    </lineage>
</organism>
<gene>
    <name evidence="1" type="ORF">NCTC11343_05258</name>
</gene>
<dbReference type="Proteomes" id="UP000251241">
    <property type="component" value="Unassembled WGS sequence"/>
</dbReference>
<sequence>MHHHIELHELILAIVIVLILVLLLIITVLGYSFYSYRILHNRQSWRQIIEYKIMETIVGGDENGDRDLEFAKYLKEPSFRALFLDVLVDSDRKFSGRAKQSINRLFHDFKLEDEAWRKLRHRKAYLVAGGVQELAAMNVEPAIPEITDKLNDPRTAVYQEAQYAIVSFKGYEGLGFLDHFDRPLSDWQQLRLLFSIHEIPGLSELHVDTWLKSSNDSVVVFTLRLIRKFRLMTFYTEVFSLLDHPSTKVRVQAIRTLQAIENSGTIQQFMQNFDLQPIEVQIEILKAMKIAKSRESEYFLKDQLWNHNQVSIKISAAEVLVVLGEEQYLREISQREDTYDELTQIIKHALQEKKC</sequence>
<dbReference type="SUPFAM" id="SSF48371">
    <property type="entry name" value="ARM repeat"/>
    <property type="match status" value="1"/>
</dbReference>
<evidence type="ECO:0000313" key="1">
    <source>
        <dbReference type="EMBL" id="SPZ94376.1"/>
    </source>
</evidence>
<dbReference type="Gene3D" id="1.25.10.10">
    <property type="entry name" value="Leucine-rich Repeat Variant"/>
    <property type="match status" value="1"/>
</dbReference>
<protein>
    <recommendedName>
        <fullName evidence="3">HEAT repeat domain-containing protein</fullName>
    </recommendedName>
</protein>
<dbReference type="InterPro" id="IPR011989">
    <property type="entry name" value="ARM-like"/>
</dbReference>